<dbReference type="Proteomes" id="UP000243686">
    <property type="component" value="Unassembled WGS sequence"/>
</dbReference>
<feature type="compositionally biased region" description="Low complexity" evidence="1">
    <location>
        <begin position="304"/>
        <end position="321"/>
    </location>
</feature>
<feature type="compositionally biased region" description="Polar residues" evidence="1">
    <location>
        <begin position="519"/>
        <end position="537"/>
    </location>
</feature>
<dbReference type="PANTHER" id="PTHR12661:SF5">
    <property type="entry name" value="SUPPRESSOR OF SWI4 1 HOMOLOG"/>
    <property type="match status" value="1"/>
</dbReference>
<dbReference type="InterPro" id="IPR013087">
    <property type="entry name" value="Znf_C2H2_type"/>
</dbReference>
<dbReference type="SMART" id="SM00355">
    <property type="entry name" value="ZnF_C2H2"/>
    <property type="match status" value="3"/>
</dbReference>
<dbReference type="Pfam" id="PF04427">
    <property type="entry name" value="Brix"/>
    <property type="match status" value="1"/>
</dbReference>
<feature type="compositionally biased region" description="Low complexity" evidence="1">
    <location>
        <begin position="448"/>
        <end position="462"/>
    </location>
</feature>
<feature type="region of interest" description="Disordered" evidence="1">
    <location>
        <begin position="263"/>
        <end position="617"/>
    </location>
</feature>
<feature type="region of interest" description="Disordered" evidence="1">
    <location>
        <begin position="901"/>
        <end position="926"/>
    </location>
</feature>
<evidence type="ECO:0000259" key="2">
    <source>
        <dbReference type="PROSITE" id="PS50833"/>
    </source>
</evidence>
<dbReference type="SMART" id="SM00879">
    <property type="entry name" value="Brix"/>
    <property type="match status" value="1"/>
</dbReference>
<feature type="region of interest" description="Disordered" evidence="1">
    <location>
        <begin position="1274"/>
        <end position="1299"/>
    </location>
</feature>
<dbReference type="GO" id="GO:0030687">
    <property type="term" value="C:preribosome, large subunit precursor"/>
    <property type="evidence" value="ECO:0007669"/>
    <property type="project" value="TreeGrafter"/>
</dbReference>
<dbReference type="InterPro" id="IPR045112">
    <property type="entry name" value="PPAN-like"/>
</dbReference>
<proteinExistence type="predicted"/>
<feature type="compositionally biased region" description="Polar residues" evidence="1">
    <location>
        <begin position="410"/>
        <end position="431"/>
    </location>
</feature>
<feature type="compositionally biased region" description="Polar residues" evidence="1">
    <location>
        <begin position="280"/>
        <end position="301"/>
    </location>
</feature>
<dbReference type="EMBL" id="KV892912">
    <property type="protein sequence ID" value="OON20001.1"/>
    <property type="molecule type" value="Genomic_DNA"/>
</dbReference>
<dbReference type="PROSITE" id="PS00028">
    <property type="entry name" value="ZINC_FINGER_C2H2_1"/>
    <property type="match status" value="1"/>
</dbReference>
<feature type="compositionally biased region" description="Polar residues" evidence="1">
    <location>
        <begin position="359"/>
        <end position="383"/>
    </location>
</feature>
<feature type="compositionally biased region" description="Basic and acidic residues" evidence="1">
    <location>
        <begin position="913"/>
        <end position="925"/>
    </location>
</feature>
<feature type="region of interest" description="Disordered" evidence="1">
    <location>
        <begin position="1147"/>
        <end position="1167"/>
    </location>
</feature>
<keyword evidence="4" id="KW-1185">Reference proteome</keyword>
<sequence>MGDDIQQAPKVLLMKDFVPFDSVVTSEMRHDPQYDFIFPTQEIEKYYRDMLKSYCPICGEEKMSLSALNRHTTLEHQLSYCDLCIRYSRLLPCEFVPMKPAALAEHRKWDKQRKRGHPLCDFCEERFYEMEDLISHIRDRHFLCDLCMTTGKFEVFREQWELLQHYSDAHHLCAECRAQQRISCFLTSDRLGLHRFQEHPNEVANDPNSWLPVSIQLPPREAAASRRYDNSGTQTGIDRVGGYLRASDGTLVAEGTGAGVRFRRVNPSEWTGDDFPTLGASGSTNQQPAPASTRDSYSRPQSGAPVTTSASTPRPAATLASVAGRGRQNQLTADDFPSLPGSNVSPKASSQPLWKAKSHSQPASQSSNTAASRTRQVKPTQQDFPELPATGRTALSRDPVSDNWGPPTHEQPSSVRLGVDQSSSNRIQQPSRPVVPLASDFPSLSNGPSASQLKSLSSPLPSYTVHKMHSVDKKSNGKKKRSVVPPSTVEYTEDSSPGGLRTKLRQQRNPDIRHALSVNPLTTTDGDNADNRSSFSHIQCADSLPRPAPCDQPRAQTGPTPDEFPSLSNTTKPEKTAVNGQQETAKDKRPAKKSSVAINPNKDTSSPKKVPDGHWPLPPSGLVDTECILYAEAKYVPPLDADIRNRDLIRTVETTLFDLGGKTTFSRFADLSRRYSHRQLTASAYMEGLLGLLSVGSGNKDSIDPPLWIAPMIAFLPDIGLQRALLRVLQGQGAPRLPPELRQEGQASRRAREPLVAPPVWAKQVVSLLQCCRTCGQLTVYSIYFFWLFNRFIMTGRRRPKSVRKARALAVAREERLYSKEPHSFVFARPGVGNLVKQLSLDIRRVFEPNTATRLKTHRGNVLKDFVAVAGPLNVSHLLYLTHPHADKRNEKRARQLAKKALKKSETSQAQVEKIKSLPDRDSDHPTGGGVYLHLVRAPHGPSLTFSVVEYSLQRDVLTLVRRIFNSHQYSTPPLLAMTGFGSLNPNAEPPKQPQPPPPHLRLVVDMFQNMLPSLNVQKLKLSTVRRVLLISREVDLSTTADSTNPDDVIYVRHYHIRTENRNVSRALRRLSVGGTRLKKRKLLNPTVNGVPLNPGLGPGGSGKSSNVPNLSKYSCIEDFVTKSGMLSDSGLSDALSDMEEVELPASVSLPGSVPGSLDGSAKSRKRKFVPSHGLRHLGTAKTASIRLTEIGPRLTLRLIKVEEGLNTGAVLYHRWQSRSLAEVVNQSERLRQREALRSKRRAEHEAHRAAKEAAREAHRTACIEGMRRAGQLPVETSSHGESSASEDDTVHSDSDKHVNVTKKSTISLNTGKARKQKHKRSVVAARRSNPVKIKIKLTYISLLDVLKVSPCVRSFSSLVTVSLTCKYRPSPRSDLLVELTISISQG</sequence>
<feature type="compositionally biased region" description="Basic and acidic residues" evidence="1">
    <location>
        <begin position="1289"/>
        <end position="1299"/>
    </location>
</feature>
<evidence type="ECO:0000256" key="1">
    <source>
        <dbReference type="SAM" id="MobiDB-lite"/>
    </source>
</evidence>
<dbReference type="PANTHER" id="PTHR12661">
    <property type="entry name" value="PETER PAN-RELATED"/>
    <property type="match status" value="1"/>
</dbReference>
<gene>
    <name evidence="3" type="ORF">X801_04121</name>
</gene>
<reference evidence="3 4" key="1">
    <citation type="submission" date="2015-03" db="EMBL/GenBank/DDBJ databases">
        <title>Draft genome of the nematode, Opisthorchis viverrini.</title>
        <authorList>
            <person name="Mitreva M."/>
        </authorList>
    </citation>
    <scope>NUCLEOTIDE SEQUENCE [LARGE SCALE GENOMIC DNA]</scope>
    <source>
        <strain evidence="3">Khon Kaen</strain>
    </source>
</reference>
<feature type="region of interest" description="Disordered" evidence="1">
    <location>
        <begin position="1236"/>
        <end position="1257"/>
    </location>
</feature>
<accession>A0A1S8X029</accession>
<protein>
    <submittedName>
        <fullName evidence="3">Brix domain protein</fullName>
    </submittedName>
</protein>
<feature type="compositionally biased region" description="Polar residues" evidence="1">
    <location>
        <begin position="340"/>
        <end position="352"/>
    </location>
</feature>
<feature type="compositionally biased region" description="Polar residues" evidence="1">
    <location>
        <begin position="1275"/>
        <end position="1284"/>
    </location>
</feature>
<dbReference type="InterPro" id="IPR007109">
    <property type="entry name" value="Brix"/>
</dbReference>
<evidence type="ECO:0000313" key="3">
    <source>
        <dbReference type="EMBL" id="OON20001.1"/>
    </source>
</evidence>
<dbReference type="GO" id="GO:0006364">
    <property type="term" value="P:rRNA processing"/>
    <property type="evidence" value="ECO:0007669"/>
    <property type="project" value="InterPro"/>
</dbReference>
<dbReference type="GO" id="GO:0000027">
    <property type="term" value="P:ribosomal large subunit assembly"/>
    <property type="evidence" value="ECO:0007669"/>
    <property type="project" value="TreeGrafter"/>
</dbReference>
<organism evidence="3 4">
    <name type="scientific">Opisthorchis viverrini</name>
    <name type="common">Southeast Asian liver fluke</name>
    <dbReference type="NCBI Taxonomy" id="6198"/>
    <lineage>
        <taxon>Eukaryota</taxon>
        <taxon>Metazoa</taxon>
        <taxon>Spiralia</taxon>
        <taxon>Lophotrochozoa</taxon>
        <taxon>Platyhelminthes</taxon>
        <taxon>Trematoda</taxon>
        <taxon>Digenea</taxon>
        <taxon>Opisthorchiida</taxon>
        <taxon>Opisthorchiata</taxon>
        <taxon>Opisthorchiidae</taxon>
        <taxon>Opisthorchis</taxon>
    </lineage>
</organism>
<dbReference type="PROSITE" id="PS50833">
    <property type="entry name" value="BRIX"/>
    <property type="match status" value="1"/>
</dbReference>
<evidence type="ECO:0000313" key="4">
    <source>
        <dbReference type="Proteomes" id="UP000243686"/>
    </source>
</evidence>
<name>A0A1S8X029_OPIVI</name>
<feature type="domain" description="Brix" evidence="2">
    <location>
        <begin position="822"/>
        <end position="1208"/>
    </location>
</feature>
<dbReference type="GO" id="GO:0019843">
    <property type="term" value="F:rRNA binding"/>
    <property type="evidence" value="ECO:0007669"/>
    <property type="project" value="InterPro"/>
</dbReference>
<feature type="region of interest" description="Disordered" evidence="1">
    <location>
        <begin position="1086"/>
        <end position="1108"/>
    </location>
</feature>